<dbReference type="CDD" id="cd18793">
    <property type="entry name" value="SF2_C_SNF"/>
    <property type="match status" value="1"/>
</dbReference>
<keyword evidence="1" id="KW-0547">Nucleotide-binding</keyword>
<dbReference type="GO" id="GO:0008094">
    <property type="term" value="F:ATP-dependent activity, acting on DNA"/>
    <property type="evidence" value="ECO:0007669"/>
    <property type="project" value="TreeGrafter"/>
</dbReference>
<evidence type="ECO:0000259" key="7">
    <source>
        <dbReference type="PROSITE" id="PS51194"/>
    </source>
</evidence>
<dbReference type="GO" id="GO:0005634">
    <property type="term" value="C:nucleus"/>
    <property type="evidence" value="ECO:0007669"/>
    <property type="project" value="TreeGrafter"/>
</dbReference>
<keyword evidence="3" id="KW-0347">Helicase</keyword>
<dbReference type="InterPro" id="IPR027417">
    <property type="entry name" value="P-loop_NTPase"/>
</dbReference>
<dbReference type="InterPro" id="IPR050628">
    <property type="entry name" value="SNF2_RAD54_helicase_TF"/>
</dbReference>
<dbReference type="GO" id="GO:0006281">
    <property type="term" value="P:DNA repair"/>
    <property type="evidence" value="ECO:0007669"/>
    <property type="project" value="TreeGrafter"/>
</dbReference>
<dbReference type="Proteomes" id="UP000265631">
    <property type="component" value="Unassembled WGS sequence"/>
</dbReference>
<dbReference type="EMBL" id="PXXK01000021">
    <property type="protein sequence ID" value="RFN54718.1"/>
    <property type="molecule type" value="Genomic_DNA"/>
</dbReference>
<dbReference type="PANTHER" id="PTHR45626:SF17">
    <property type="entry name" value="HELICASE-LIKE TRANSCRIPTION FACTOR"/>
    <property type="match status" value="1"/>
</dbReference>
<feature type="region of interest" description="Disordered" evidence="5">
    <location>
        <begin position="1037"/>
        <end position="1075"/>
    </location>
</feature>
<evidence type="ECO:0000259" key="6">
    <source>
        <dbReference type="PROSITE" id="PS51192"/>
    </source>
</evidence>
<dbReference type="InterPro" id="IPR001650">
    <property type="entry name" value="Helicase_C-like"/>
</dbReference>
<keyword evidence="4" id="KW-0067">ATP-binding</keyword>
<accession>A0A395N3K5</accession>
<feature type="compositionally biased region" description="Basic and acidic residues" evidence="5">
    <location>
        <begin position="624"/>
        <end position="642"/>
    </location>
</feature>
<proteinExistence type="predicted"/>
<dbReference type="PANTHER" id="PTHR45626">
    <property type="entry name" value="TRANSCRIPTION TERMINATION FACTOR 2-RELATED"/>
    <property type="match status" value="1"/>
</dbReference>
<feature type="compositionally biased region" description="Basic and acidic residues" evidence="5">
    <location>
        <begin position="164"/>
        <end position="201"/>
    </location>
</feature>
<name>A0A395N3K5_9HYPO</name>
<feature type="compositionally biased region" description="Acidic residues" evidence="5">
    <location>
        <begin position="40"/>
        <end position="53"/>
    </location>
</feature>
<evidence type="ECO:0000256" key="3">
    <source>
        <dbReference type="ARBA" id="ARBA00022806"/>
    </source>
</evidence>
<dbReference type="AlphaFoldDB" id="A0A395N3K5"/>
<feature type="region of interest" description="Disordered" evidence="5">
    <location>
        <begin position="1"/>
        <end position="217"/>
    </location>
</feature>
<dbReference type="Pfam" id="PF00271">
    <property type="entry name" value="Helicase_C"/>
    <property type="match status" value="1"/>
</dbReference>
<feature type="compositionally biased region" description="Low complexity" evidence="5">
    <location>
        <begin position="1053"/>
        <end position="1075"/>
    </location>
</feature>
<dbReference type="SMART" id="SM00490">
    <property type="entry name" value="HELICc"/>
    <property type="match status" value="1"/>
</dbReference>
<evidence type="ECO:0000313" key="8">
    <source>
        <dbReference type="EMBL" id="RFN54718.1"/>
    </source>
</evidence>
<gene>
    <name evidence="8" type="ORF">FIE12Z_1063</name>
</gene>
<dbReference type="InterPro" id="IPR014001">
    <property type="entry name" value="Helicase_ATP-bd"/>
</dbReference>
<feature type="region of interest" description="Disordered" evidence="5">
    <location>
        <begin position="616"/>
        <end position="642"/>
    </location>
</feature>
<feature type="domain" description="Helicase C-terminal" evidence="7">
    <location>
        <begin position="861"/>
        <end position="1022"/>
    </location>
</feature>
<dbReference type="Pfam" id="PF00176">
    <property type="entry name" value="SNF2-rel_dom"/>
    <property type="match status" value="1"/>
</dbReference>
<sequence length="1075" mass="120768">MNSTASPGPLDTEGDNSQHQPEIKIEDPPTLPMECTPAREEEDEEEDEEDVPMEDAAFLLQKSAPPVLPVSGTSKVATRPVGLRPSPKTTQVDEPLNTTAEEQGQHFVEDSAAEDSADEVQDKLDSKDPDFKPDDQPDLDSGINEVTIKKEEPSADKLNNTPEAETKRKCVKTAREYWQRELRREREAEEKKRKLSEDNKGPQKARKTSAKSTAGDARNLASLMASSLHKMNDLKESIAKGSVPSMGSIQASTKRDAIKQMINSAPEGCDTRHTKAQKAELKEAMVSFGYANVESANGKWRLSGISERLQSHQLTAAQWMVKKEAKELQPAGGILADDTGMGKTVSTLACIVSHPAEKEDVAEYSKATLIVVPNRSMITQWENQIEKFCYYKEKENTHRFSKHKTAKWHGNQWVIFTTYSELVSQYPSTGTIHRLKDKYKDDKKGFAKALNSSYGTLFQVRWYRIILDEGQAIKNRESSSSCSCMLELDREVSLGADCDPHFEFDRRFVIHVVEHIAPTYFYELELYPYMKFIGCNFTRSLSEFKDQYMTGENAAQNIRFIVSVIMLRRTHEDTFIGRKITNLPPHECHDLWVTPSNWELALSRVVENQSEFKLLKTQGDDENDAGKDAEKDAASSEDTDVKIDSKSMTAQCTRMRQAASHPFNLEGFLQERNRKDNIAWILEQCKKDASEITLTPEQRVDDAIQWSPFLPGLQEIETKYQNVPGDETDMEKLLELVNNEHSASEMICCLCEDPVELKRAVRGTNSNLKNARKRQPEGTPDQCPADDCSVELVTRSPYKTPECIRNAVRSLKDFKEPGTDSIGSQWLSDSKGTDCFFAATSGREDISFDPVRMPWGAKLTGIMQVILTWLKKSPTDKIIVFIEFTITAKALGCILEKMGLGFLYYNQIATTQTKKDKAVKEFQETPEIRILVASMKCGGTGLNLQIANLVLIGDLWYNLTLELQAFGRVHRIGQNKKTTLIRILARGTIDESLIQLQEAKAAVVERVLGDDKPEPIFSNDLQLRMLFSGKDKNAMIDDMEKEARKRKGRAKKTTGQASGAKTAGKKSANSKAKKT</sequence>
<keyword evidence="2" id="KW-0378">Hydrolase</keyword>
<evidence type="ECO:0000256" key="2">
    <source>
        <dbReference type="ARBA" id="ARBA00022801"/>
    </source>
</evidence>
<dbReference type="GO" id="GO:0004386">
    <property type="term" value="F:helicase activity"/>
    <property type="evidence" value="ECO:0007669"/>
    <property type="project" value="UniProtKB-KW"/>
</dbReference>
<keyword evidence="9" id="KW-1185">Reference proteome</keyword>
<comment type="caution">
    <text evidence="8">The sequence shown here is derived from an EMBL/GenBank/DDBJ whole genome shotgun (WGS) entry which is preliminary data.</text>
</comment>
<dbReference type="PROSITE" id="PS51192">
    <property type="entry name" value="HELICASE_ATP_BIND_1"/>
    <property type="match status" value="1"/>
</dbReference>
<dbReference type="GO" id="GO:0005524">
    <property type="term" value="F:ATP binding"/>
    <property type="evidence" value="ECO:0007669"/>
    <property type="project" value="UniProtKB-KW"/>
</dbReference>
<dbReference type="InterPro" id="IPR038718">
    <property type="entry name" value="SNF2-like_sf"/>
</dbReference>
<dbReference type="SUPFAM" id="SSF52540">
    <property type="entry name" value="P-loop containing nucleoside triphosphate hydrolases"/>
    <property type="match status" value="2"/>
</dbReference>
<dbReference type="PROSITE" id="PS51194">
    <property type="entry name" value="HELICASE_CTER"/>
    <property type="match status" value="1"/>
</dbReference>
<dbReference type="STRING" id="2594813.A0A395N3K5"/>
<reference evidence="8 9" key="1">
    <citation type="journal article" date="2018" name="PLoS Pathog.">
        <title>Evolution of structural diversity of trichothecenes, a family of toxins produced by plant pathogenic and entomopathogenic fungi.</title>
        <authorList>
            <person name="Proctor R.H."/>
            <person name="McCormick S.P."/>
            <person name="Kim H.S."/>
            <person name="Cardoza R.E."/>
            <person name="Stanley A.M."/>
            <person name="Lindo L."/>
            <person name="Kelly A."/>
            <person name="Brown D.W."/>
            <person name="Lee T."/>
            <person name="Vaughan M.M."/>
            <person name="Alexander N.J."/>
            <person name="Busman M."/>
            <person name="Gutierrez S."/>
        </authorList>
    </citation>
    <scope>NUCLEOTIDE SEQUENCE [LARGE SCALE GENOMIC DNA]</scope>
    <source>
        <strain evidence="8 9">NRRL 13405</strain>
    </source>
</reference>
<dbReference type="InterPro" id="IPR000330">
    <property type="entry name" value="SNF2_N"/>
</dbReference>
<protein>
    <submittedName>
        <fullName evidence="8">Uncharacterized protein</fullName>
    </submittedName>
</protein>
<evidence type="ECO:0000256" key="1">
    <source>
        <dbReference type="ARBA" id="ARBA00022741"/>
    </source>
</evidence>
<dbReference type="InterPro" id="IPR049730">
    <property type="entry name" value="SNF2/RAD54-like_C"/>
</dbReference>
<organism evidence="8 9">
    <name type="scientific">Fusarium flagelliforme</name>
    <dbReference type="NCBI Taxonomy" id="2675880"/>
    <lineage>
        <taxon>Eukaryota</taxon>
        <taxon>Fungi</taxon>
        <taxon>Dikarya</taxon>
        <taxon>Ascomycota</taxon>
        <taxon>Pezizomycotina</taxon>
        <taxon>Sordariomycetes</taxon>
        <taxon>Hypocreomycetidae</taxon>
        <taxon>Hypocreales</taxon>
        <taxon>Nectriaceae</taxon>
        <taxon>Fusarium</taxon>
        <taxon>Fusarium incarnatum-equiseti species complex</taxon>
    </lineage>
</organism>
<dbReference type="Gene3D" id="3.40.50.300">
    <property type="entry name" value="P-loop containing nucleotide triphosphate hydrolases"/>
    <property type="match status" value="1"/>
</dbReference>
<evidence type="ECO:0000256" key="5">
    <source>
        <dbReference type="SAM" id="MobiDB-lite"/>
    </source>
</evidence>
<dbReference type="CDD" id="cd18008">
    <property type="entry name" value="DEXDc_SHPRH-like"/>
    <property type="match status" value="1"/>
</dbReference>
<dbReference type="Gene3D" id="3.40.50.10810">
    <property type="entry name" value="Tandem AAA-ATPase domain"/>
    <property type="match status" value="1"/>
</dbReference>
<evidence type="ECO:0000313" key="9">
    <source>
        <dbReference type="Proteomes" id="UP000265631"/>
    </source>
</evidence>
<feature type="domain" description="Helicase ATP-binding" evidence="6">
    <location>
        <begin position="324"/>
        <end position="516"/>
    </location>
</feature>
<feature type="compositionally biased region" description="Polar residues" evidence="5">
    <location>
        <begin position="87"/>
        <end position="102"/>
    </location>
</feature>
<evidence type="ECO:0000256" key="4">
    <source>
        <dbReference type="ARBA" id="ARBA00022840"/>
    </source>
</evidence>
<feature type="compositionally biased region" description="Basic and acidic residues" evidence="5">
    <location>
        <begin position="120"/>
        <end position="135"/>
    </location>
</feature>
<dbReference type="GO" id="GO:0016787">
    <property type="term" value="F:hydrolase activity"/>
    <property type="evidence" value="ECO:0007669"/>
    <property type="project" value="UniProtKB-KW"/>
</dbReference>
<dbReference type="SMART" id="SM00487">
    <property type="entry name" value="DEXDc"/>
    <property type="match status" value="1"/>
</dbReference>